<organism evidence="3 4">
    <name type="scientific">Paracoccus aurantius</name>
    <dbReference type="NCBI Taxonomy" id="3073814"/>
    <lineage>
        <taxon>Bacteria</taxon>
        <taxon>Pseudomonadati</taxon>
        <taxon>Pseudomonadota</taxon>
        <taxon>Alphaproteobacteria</taxon>
        <taxon>Rhodobacterales</taxon>
        <taxon>Paracoccaceae</taxon>
        <taxon>Paracoccus</taxon>
    </lineage>
</organism>
<gene>
    <name evidence="3" type="ORF">RGQ15_07185</name>
</gene>
<sequence>MTFLVFLTAALALAAGPAHAGPVMGIAAWVGSTLAAGGIGAALLNLGLGLAGSLITSALAKAKLGKQGVNVNFDVQFGDDLPLSFTLGDYVTAGKRKYIGSWGKNNRYITEVIEISSLPQPGLNAVWVDDELGTVLWGEEDDNGTGYNLGHPITNYDDDGHRMWIRWHDGTQAAADTMLVNLFSTDPDYPWSAAAIGTGKTYVVITTRYDSDTLTSYPAFMFQPAPLALYDIRKDSTNGGSGTHRWNDRSTWEPSRNPVVIAYNIIRGIYYGSEWVWGGKNLASWRLPAAEWIVAANEAQAPVALADGSNEAAYRVGLEVTADMEPADVLEEIARCANLRFPEVGGRIKVVCGLPGAAVFSFTDEDVVITEGQSFKPFTPLSETYNAISATYPEPVEKWTMKDAGEYVAADLTAADGGRYLPLSVSYPAAPYGKQVQRLKRAQLRDFRRVRRHQFHLPPDAYALEPGVDMVSWTSARNGYINKLFVVEEVAKTPGMLVAVTLREVDPSDYDWSSDFEVEVTATPPKVPRPVLQTVTGFGVEAVLIHDSNGEARRVAIRVWCDGDEVGVTGMRVQVRKAGETDAVIDGVMPWRDPHSWYVHNVAQRTSYQVRGQLVSNIAPIGIWTTWQPVTTGAIYLTDDDFEDSITSLFESAGLKATYDIEDRSTPGAFVGQLAWSRADNSLYEWDGTQWIHFIARSLEGVLDETYFAASMRPPRLVVSLPASGIGVGDLVVLLSTGRLYRWTGTTWVDQNAADQIVGQLTAAQIAAGAIGVDQLAARVMVASKVAITAFDNLVLDNQMQDLASWGTNATATWVTHNPSGGVTTAQAQCRGTFVVNPRPDNTLTSITSDWASISPGDEIFASCRIGATAAHSSRLILQFADLSGAILGAAAVAKTSMTWGRISTSGVAPEGAVLVRIVLRVDDAGYAAGGSIVFSQPVMRRKGVGELIVDGTIKGTHMVAQTITGGLLASTGIITGSAQIDGAIVTRAHIQTLAVDTLRLADNAVTVPVGATNSSDLRLYPATGEVTLLSVSMVREGAPTMLWATAQIGGYITSSIAMFRLYRDSTMIAQFPSVSGNDGAQTSATFAFRDANLGTGATTYSLRVERFTSGEYTGDPQIVNRSLVAMHVKK</sequence>
<reference evidence="4" key="1">
    <citation type="submission" date="2023-07" db="EMBL/GenBank/DDBJ databases">
        <title>Paracoccus sp. MBLB3053 whole genome sequence.</title>
        <authorList>
            <person name="Hwang C.Y."/>
            <person name="Cho E.-S."/>
            <person name="Seo M.-J."/>
        </authorList>
    </citation>
    <scope>NUCLEOTIDE SEQUENCE [LARGE SCALE GENOMIC DNA]</scope>
    <source>
        <strain evidence="4">MBLB3053</strain>
    </source>
</reference>
<evidence type="ECO:0000313" key="4">
    <source>
        <dbReference type="Proteomes" id="UP001269144"/>
    </source>
</evidence>
<keyword evidence="4" id="KW-1185">Reference proteome</keyword>
<evidence type="ECO:0000256" key="1">
    <source>
        <dbReference type="SAM" id="SignalP"/>
    </source>
</evidence>
<feature type="domain" description="Tip attachment protein J" evidence="2">
    <location>
        <begin position="323"/>
        <end position="476"/>
    </location>
</feature>
<feature type="signal peptide" evidence="1">
    <location>
        <begin position="1"/>
        <end position="20"/>
    </location>
</feature>
<dbReference type="Proteomes" id="UP001269144">
    <property type="component" value="Unassembled WGS sequence"/>
</dbReference>
<evidence type="ECO:0000259" key="2">
    <source>
        <dbReference type="Pfam" id="PF13550"/>
    </source>
</evidence>
<dbReference type="Pfam" id="PF13550">
    <property type="entry name" value="Phage-tail_3"/>
    <property type="match status" value="1"/>
</dbReference>
<feature type="chain" id="PRO_5046157475" evidence="1">
    <location>
        <begin position="21"/>
        <end position="1131"/>
    </location>
</feature>
<dbReference type="EMBL" id="JAVQLW010000001">
    <property type="protein sequence ID" value="MDS9467357.1"/>
    <property type="molecule type" value="Genomic_DNA"/>
</dbReference>
<evidence type="ECO:0000313" key="3">
    <source>
        <dbReference type="EMBL" id="MDS9467357.1"/>
    </source>
</evidence>
<keyword evidence="1" id="KW-0732">Signal</keyword>
<accession>A0ABU2HRG4</accession>
<proteinExistence type="predicted"/>
<dbReference type="RefSeq" id="WP_311159536.1">
    <property type="nucleotide sequence ID" value="NZ_JAVQLW010000001.1"/>
</dbReference>
<name>A0ABU2HRG4_9RHOB</name>
<dbReference type="InterPro" id="IPR032876">
    <property type="entry name" value="J_dom"/>
</dbReference>
<comment type="caution">
    <text evidence="3">The sequence shown here is derived from an EMBL/GenBank/DDBJ whole genome shotgun (WGS) entry which is preliminary data.</text>
</comment>
<protein>
    <submittedName>
        <fullName evidence="3">Phage tail protein</fullName>
    </submittedName>
</protein>